<evidence type="ECO:0000256" key="3">
    <source>
        <dbReference type="ARBA" id="ARBA00022737"/>
    </source>
</evidence>
<dbReference type="OrthoDB" id="6375767at2759"/>
<feature type="domain" description="Gelsolin-like" evidence="6">
    <location>
        <begin position="670"/>
        <end position="742"/>
    </location>
</feature>
<keyword evidence="8" id="KW-1185">Reference proteome</keyword>
<dbReference type="GO" id="GO:0051015">
    <property type="term" value="F:actin filament binding"/>
    <property type="evidence" value="ECO:0007669"/>
    <property type="project" value="InterPro"/>
</dbReference>
<feature type="domain" description="Gelsolin-like" evidence="6">
    <location>
        <begin position="284"/>
        <end position="359"/>
    </location>
</feature>
<dbReference type="CDD" id="cd11288">
    <property type="entry name" value="gelsolin_S5_like"/>
    <property type="match status" value="1"/>
</dbReference>
<comment type="caution">
    <text evidence="7">The sequence shown here is derived from an EMBL/GenBank/DDBJ whole genome shotgun (WGS) entry which is preliminary data.</text>
</comment>
<dbReference type="InterPro" id="IPR029006">
    <property type="entry name" value="ADF-H/Gelsolin-like_dom_sf"/>
</dbReference>
<feature type="domain" description="Gelsolin-like" evidence="6">
    <location>
        <begin position="164"/>
        <end position="217"/>
    </location>
</feature>
<comment type="similarity">
    <text evidence="1">Belongs to the villin/gelsolin family.</text>
</comment>
<feature type="compositionally biased region" description="Polar residues" evidence="5">
    <location>
        <begin position="775"/>
        <end position="788"/>
    </location>
</feature>
<reference evidence="7 8" key="1">
    <citation type="journal article" date="2018" name="Gigascience">
        <title>Genomes of trombidid mites reveal novel predicted allergens and laterally-transferred genes associated with secondary metabolism.</title>
        <authorList>
            <person name="Dong X."/>
            <person name="Chaisiri K."/>
            <person name="Xia D."/>
            <person name="Armstrong S.D."/>
            <person name="Fang Y."/>
            <person name="Donnelly M.J."/>
            <person name="Kadowaki T."/>
            <person name="McGarry J.W."/>
            <person name="Darby A.C."/>
            <person name="Makepeace B.L."/>
        </authorList>
    </citation>
    <scope>NUCLEOTIDE SEQUENCE [LARGE SCALE GENOMIC DNA]</scope>
    <source>
        <strain evidence="7">UoL-WK</strain>
    </source>
</reference>
<keyword evidence="3" id="KW-0677">Repeat</keyword>
<accession>A0A3S3P3S1</accession>
<name>A0A3S3P3S1_9ACAR</name>
<dbReference type="GO" id="GO:0051014">
    <property type="term" value="P:actin filament severing"/>
    <property type="evidence" value="ECO:0007669"/>
    <property type="project" value="TreeGrafter"/>
</dbReference>
<dbReference type="Gene3D" id="3.40.20.10">
    <property type="entry name" value="Severin"/>
    <property type="match status" value="6"/>
</dbReference>
<proteinExistence type="inferred from homology"/>
<dbReference type="SMART" id="SM00262">
    <property type="entry name" value="GEL"/>
    <property type="match status" value="6"/>
</dbReference>
<feature type="non-terminal residue" evidence="7">
    <location>
        <position position="815"/>
    </location>
</feature>
<dbReference type="AlphaFoldDB" id="A0A3S3P3S1"/>
<dbReference type="Proteomes" id="UP000285301">
    <property type="component" value="Unassembled WGS sequence"/>
</dbReference>
<evidence type="ECO:0000259" key="6">
    <source>
        <dbReference type="Pfam" id="PF00626"/>
    </source>
</evidence>
<organism evidence="7 8">
    <name type="scientific">Dinothrombium tinctorium</name>
    <dbReference type="NCBI Taxonomy" id="1965070"/>
    <lineage>
        <taxon>Eukaryota</taxon>
        <taxon>Metazoa</taxon>
        <taxon>Ecdysozoa</taxon>
        <taxon>Arthropoda</taxon>
        <taxon>Chelicerata</taxon>
        <taxon>Arachnida</taxon>
        <taxon>Acari</taxon>
        <taxon>Acariformes</taxon>
        <taxon>Trombidiformes</taxon>
        <taxon>Prostigmata</taxon>
        <taxon>Anystina</taxon>
        <taxon>Parasitengona</taxon>
        <taxon>Trombidioidea</taxon>
        <taxon>Trombidiidae</taxon>
        <taxon>Dinothrombium</taxon>
    </lineage>
</organism>
<dbReference type="Pfam" id="PF00626">
    <property type="entry name" value="Gelsolin"/>
    <property type="match status" value="6"/>
</dbReference>
<feature type="domain" description="Gelsolin-like" evidence="6">
    <location>
        <begin position="563"/>
        <end position="606"/>
    </location>
</feature>
<dbReference type="FunFam" id="3.40.20.10:FF:000001">
    <property type="entry name" value="Gelsolin"/>
    <property type="match status" value="1"/>
</dbReference>
<evidence type="ECO:0000256" key="2">
    <source>
        <dbReference type="ARBA" id="ARBA00022467"/>
    </source>
</evidence>
<dbReference type="PRINTS" id="PR00597">
    <property type="entry name" value="GELSOLIN"/>
</dbReference>
<dbReference type="FunFam" id="3.40.20.10:FF:000005">
    <property type="entry name" value="Gelsolin"/>
    <property type="match status" value="1"/>
</dbReference>
<sequence length="815" mass="92352">MPEPIADPAFKAIPKNSTFFFIWRIEKLQLALIPKENYGSFYSGDSYIVAVASDGKEKADSQMKPRTVKQPLDIRIHFWLGEKTSQDEAGVAAYKTVELDNYLGGAPVQHREVQGYESTRFLSYFRNGLRILEGGVASGFHHVEQESAPKLFHVKGKRIPIVKQCEKISWASMNKGDVFILDAIAYVFLWNGETANHMEKIQGAKVAQQLKAEHGSACKSVVIIEDGNEEKDLGSDEKQVFELHLPLSRKGELKEETSDVEVEKKRRTQITLYRCTDENDNFEVIEVKKGPLFQGDLNSNDSFIVDNGENGIWVWIGKKASKDERTKSMKIAEGFIEKKNYPSHTPVTRVIDGGEPIDFKSLFKSWRDYASVTGFGNTYSSGGHVAKEADLKRLLEQNKFDFSILYDNTKIAAEVQMVDDGSGEKKVYRVKNFDLIEVPESEYGIFFSGDCYLIVYKYFINNRENAIIYYWIGNSSTPDEKGTVALKAIEIDNTQLNGRAVQVRVIEGKEPPHFSAIFGRKIIIFRGGFQSGFHNRLKSNDKNHVEANEKYLLQVRRTNKFVTRAIEVECSASSLNSNDTFILYTPDCIFLWAGKGSIGDEREAAKSIASKSENKEIEFISEGQEKDDFWNAIGGRKDYANDKALQQKETIFPPRLFQCSNAKGLFTVEEIFDFQQTDLVQEDVMLLDASNCIFIWIGNLSNEEERKQAIKTAHEYLETDPRDRDPDTPIIIVKQGYEPLNFTGFFGAWNHSLWANGKSNDSTYDELAKKDHGQAANSSKNILPNNNPCTKYPIEVLRARDTSDLPEDVDPLKKE</sequence>
<evidence type="ECO:0000256" key="4">
    <source>
        <dbReference type="ARBA" id="ARBA00023203"/>
    </source>
</evidence>
<evidence type="ECO:0000313" key="8">
    <source>
        <dbReference type="Proteomes" id="UP000285301"/>
    </source>
</evidence>
<dbReference type="GO" id="GO:0005737">
    <property type="term" value="C:cytoplasm"/>
    <property type="evidence" value="ECO:0007669"/>
    <property type="project" value="TreeGrafter"/>
</dbReference>
<dbReference type="InterPro" id="IPR007122">
    <property type="entry name" value="Villin/Gelsolin"/>
</dbReference>
<evidence type="ECO:0000256" key="5">
    <source>
        <dbReference type="SAM" id="MobiDB-lite"/>
    </source>
</evidence>
<keyword evidence="4" id="KW-0009">Actin-binding</keyword>
<gene>
    <name evidence="7" type="ORF">B4U79_03194</name>
</gene>
<keyword evidence="2" id="KW-0117">Actin capping</keyword>
<dbReference type="GO" id="GO:0015629">
    <property type="term" value="C:actin cytoskeleton"/>
    <property type="evidence" value="ECO:0007669"/>
    <property type="project" value="TreeGrafter"/>
</dbReference>
<evidence type="ECO:0000313" key="7">
    <source>
        <dbReference type="EMBL" id="RWS11482.1"/>
    </source>
</evidence>
<protein>
    <submittedName>
        <fullName evidence="7">Villin-1-like protein</fullName>
    </submittedName>
</protein>
<feature type="region of interest" description="Disordered" evidence="5">
    <location>
        <begin position="768"/>
        <end position="788"/>
    </location>
</feature>
<dbReference type="CDD" id="cd11293">
    <property type="entry name" value="gelsolin_S4_like"/>
    <property type="match status" value="1"/>
</dbReference>
<dbReference type="GO" id="GO:0005546">
    <property type="term" value="F:phosphatidylinositol-4,5-bisphosphate binding"/>
    <property type="evidence" value="ECO:0007669"/>
    <property type="project" value="TreeGrafter"/>
</dbReference>
<dbReference type="PANTHER" id="PTHR11977">
    <property type="entry name" value="VILLIN"/>
    <property type="match status" value="1"/>
</dbReference>
<dbReference type="STRING" id="1965070.A0A3S3P3S1"/>
<feature type="domain" description="Gelsolin-like" evidence="6">
    <location>
        <begin position="433"/>
        <end position="514"/>
    </location>
</feature>
<evidence type="ECO:0000256" key="1">
    <source>
        <dbReference type="ARBA" id="ARBA00008418"/>
    </source>
</evidence>
<dbReference type="EMBL" id="NCKU01001687">
    <property type="protein sequence ID" value="RWS11482.1"/>
    <property type="molecule type" value="Genomic_DNA"/>
</dbReference>
<dbReference type="InterPro" id="IPR007123">
    <property type="entry name" value="Gelsolin-like_dom"/>
</dbReference>
<dbReference type="GO" id="GO:0051016">
    <property type="term" value="P:barbed-end actin filament capping"/>
    <property type="evidence" value="ECO:0007669"/>
    <property type="project" value="TreeGrafter"/>
</dbReference>
<dbReference type="SUPFAM" id="SSF55753">
    <property type="entry name" value="Actin depolymerizing proteins"/>
    <property type="match status" value="6"/>
</dbReference>
<dbReference type="CDD" id="cd11290">
    <property type="entry name" value="gelsolin_S1_like"/>
    <property type="match status" value="1"/>
</dbReference>
<dbReference type="CDD" id="cd11291">
    <property type="entry name" value="gelsolin_S6_like"/>
    <property type="match status" value="1"/>
</dbReference>
<dbReference type="PANTHER" id="PTHR11977:SF57">
    <property type="entry name" value="VILLIN-LIKE PROTEIN QUAIL"/>
    <property type="match status" value="1"/>
</dbReference>
<dbReference type="CDD" id="cd11292">
    <property type="entry name" value="gelsolin_S3_like"/>
    <property type="match status" value="1"/>
</dbReference>
<feature type="domain" description="Gelsolin-like" evidence="6">
    <location>
        <begin position="30"/>
        <end position="122"/>
    </location>
</feature>
<dbReference type="GO" id="GO:0008154">
    <property type="term" value="P:actin polymerization or depolymerization"/>
    <property type="evidence" value="ECO:0007669"/>
    <property type="project" value="TreeGrafter"/>
</dbReference>